<evidence type="ECO:0000313" key="4">
    <source>
        <dbReference type="EMBL" id="QXV67838.1"/>
    </source>
</evidence>
<accession>A0A8F7PNX6</accession>
<proteinExistence type="inferred from homology"/>
<evidence type="ECO:0000256" key="1">
    <source>
        <dbReference type="ARBA" id="ARBA00008288"/>
    </source>
</evidence>
<sequence>MWADEGDGNGGPGLGRGQPPPAQYQQPPPQWLQQQQSQPSQPPHWLQQQPPSPQPQQWQQYQYHHQQQPGHQQWRPRRSGRPRSGRGFRGDGGRGRPPLRSPRNLYDSGLGREYGSEERGMAEDQCALGAGRGDQHGPPAQRGGPRFRVGSQELHVLDGAPFAGGAGGVSARGRGSPGAAAAGPNPRRFGDFRRPRGQRLSAPTSERHPALFEPPAGALCGHGQPQEAAAAGPAPPGELLSLSGVPVRAGRGRGGRGDARYAGRQARRFRGRGGVFPPPQDYEGGRLSGADAELPAQVPGGAVDYRAAAIGATAATFGRERPHPGGAAPLLPSPYGRPCADAGRGQGSHLRVRGELLSHGQLHTPGFRPPGRPGRGGVHPGPGGRPARLADPEVDGVHLVAQTEESSPRRLELVSGLFEHLTVECVNDIVDACNHPDVPGTGGGGGSGAAGGGAAAEGGAATNAPVPMSTGNVSPSVVSSSKLSCDSPVFVPASATAAGCATPRAPAT</sequence>
<evidence type="ECO:0000256" key="2">
    <source>
        <dbReference type="SAM" id="MobiDB-lite"/>
    </source>
</evidence>
<feature type="compositionally biased region" description="Low complexity" evidence="2">
    <location>
        <begin position="469"/>
        <end position="484"/>
    </location>
</feature>
<feature type="compositionally biased region" description="Low complexity" evidence="2">
    <location>
        <begin position="31"/>
        <end position="73"/>
    </location>
</feature>
<feature type="compositionally biased region" description="Basic residues" evidence="2">
    <location>
        <begin position="74"/>
        <end position="86"/>
    </location>
</feature>
<organism evidence="4">
    <name type="scientific">Panine betaherpesvirus 2</name>
    <name type="common">Chimpanzee cytomegalovirus</name>
    <dbReference type="NCBI Taxonomy" id="188763"/>
    <lineage>
        <taxon>Viruses</taxon>
        <taxon>Duplodnaviria</taxon>
        <taxon>Heunggongvirae</taxon>
        <taxon>Peploviricota</taxon>
        <taxon>Herviviricetes</taxon>
        <taxon>Herpesvirales</taxon>
        <taxon>Orthoherpesviridae</taxon>
        <taxon>Betaherpesvirinae</taxon>
        <taxon>Cytomegalovirus</taxon>
        <taxon>Cytomegalovirus paninebeta2</taxon>
    </lineage>
</organism>
<dbReference type="EMBL" id="MZ151943">
    <property type="protein sequence ID" value="QXV67838.1"/>
    <property type="molecule type" value="Genomic_DNA"/>
</dbReference>
<dbReference type="InterPro" id="IPR035385">
    <property type="entry name" value="U62/UL91"/>
</dbReference>
<feature type="compositionally biased region" description="Gly residues" evidence="2">
    <location>
        <begin position="443"/>
        <end position="456"/>
    </location>
</feature>
<feature type="compositionally biased region" description="Pro residues" evidence="2">
    <location>
        <begin position="18"/>
        <end position="30"/>
    </location>
</feature>
<feature type="compositionally biased region" description="Low complexity" evidence="2">
    <location>
        <begin position="223"/>
        <end position="244"/>
    </location>
</feature>
<protein>
    <submittedName>
        <fullName evidence="4">UL91.1</fullName>
    </submittedName>
</protein>
<feature type="domain" description="Herpesvirus U62/UL91 functional" evidence="3">
    <location>
        <begin position="399"/>
        <end position="430"/>
    </location>
</feature>
<feature type="region of interest" description="Disordered" evidence="2">
    <location>
        <begin position="1"/>
        <end position="261"/>
    </location>
</feature>
<reference evidence="4" key="1">
    <citation type="submission" date="2021-05" db="EMBL/GenBank/DDBJ databases">
        <title>Cloning and multi-omic analysis of chimpanzee cytomegalovirus: a resource for comparative functional genomics.</title>
        <authorList>
            <person name="Phan Q.V."/>
        </authorList>
    </citation>
    <scope>NUCLEOTIDE SEQUENCE</scope>
    <source>
        <strain evidence="4">Heberling</strain>
    </source>
</reference>
<dbReference type="Pfam" id="PF17442">
    <property type="entry name" value="U62_UL91"/>
    <property type="match status" value="1"/>
</dbReference>
<feature type="region of interest" description="Disordered" evidence="2">
    <location>
        <begin position="443"/>
        <end position="484"/>
    </location>
</feature>
<feature type="compositionally biased region" description="Gly residues" evidence="2">
    <location>
        <begin position="373"/>
        <end position="384"/>
    </location>
</feature>
<comment type="similarity">
    <text evidence="1">Belongs to the herpesviridae UL91 family.</text>
</comment>
<feature type="compositionally biased region" description="Low complexity" evidence="2">
    <location>
        <begin position="171"/>
        <end position="187"/>
    </location>
</feature>
<evidence type="ECO:0000259" key="3">
    <source>
        <dbReference type="Pfam" id="PF17442"/>
    </source>
</evidence>
<name>A0A8F7PNX6_9BETA</name>
<feature type="region of interest" description="Disordered" evidence="2">
    <location>
        <begin position="360"/>
        <end position="390"/>
    </location>
</feature>